<dbReference type="AlphaFoldDB" id="A0A1I8B2S4"/>
<dbReference type="InterPro" id="IPR033121">
    <property type="entry name" value="PEPTIDASE_A1"/>
</dbReference>
<dbReference type="Pfam" id="PF00026">
    <property type="entry name" value="Asp"/>
    <property type="match status" value="1"/>
</dbReference>
<dbReference type="PROSITE" id="PS51767">
    <property type="entry name" value="PEPTIDASE_A1"/>
    <property type="match status" value="1"/>
</dbReference>
<proteinExistence type="predicted"/>
<sequence>MKIYLIFLLIFIPIFNALFNGKVIKTELMTFNDMLFTKIFVGTPEEDFNLQLNLSSSIFWLINKDAKLTWKEPYDVHPPKKRYDQKNSSTSKILQESIKKEKINGISISDKIKIGDVPLIKVPFIAAKFGIPEFYRELDPISGSFGLSPKNNLHLNSILKNLDKQIITIKIKGGISGGGKIIPVGIGSLTFGGEDNDCNKYQYVPTGFDWSVGLQN</sequence>
<evidence type="ECO:0000313" key="3">
    <source>
        <dbReference type="WBParaSite" id="MhA1_Contig1303.frz3.gene6"/>
    </source>
</evidence>
<name>A0A1I8B2S4_MELHA</name>
<organism evidence="2 3">
    <name type="scientific">Meloidogyne hapla</name>
    <name type="common">Root-knot nematode worm</name>
    <dbReference type="NCBI Taxonomy" id="6305"/>
    <lineage>
        <taxon>Eukaryota</taxon>
        <taxon>Metazoa</taxon>
        <taxon>Ecdysozoa</taxon>
        <taxon>Nematoda</taxon>
        <taxon>Chromadorea</taxon>
        <taxon>Rhabditida</taxon>
        <taxon>Tylenchina</taxon>
        <taxon>Tylenchomorpha</taxon>
        <taxon>Tylenchoidea</taxon>
        <taxon>Meloidogynidae</taxon>
        <taxon>Meloidogyninae</taxon>
        <taxon>Meloidogyne</taxon>
    </lineage>
</organism>
<dbReference type="InterPro" id="IPR021109">
    <property type="entry name" value="Peptidase_aspartic_dom_sf"/>
</dbReference>
<feature type="domain" description="Peptidase A1" evidence="1">
    <location>
        <begin position="35"/>
        <end position="216"/>
    </location>
</feature>
<dbReference type="Proteomes" id="UP000095281">
    <property type="component" value="Unplaced"/>
</dbReference>
<reference evidence="3" key="1">
    <citation type="submission" date="2016-11" db="UniProtKB">
        <authorList>
            <consortium name="WormBaseParasite"/>
        </authorList>
    </citation>
    <scope>IDENTIFICATION</scope>
</reference>
<accession>A0A1I8B2S4</accession>
<protein>
    <submittedName>
        <fullName evidence="3">Peptidase A1 domain-containing protein</fullName>
    </submittedName>
</protein>
<dbReference type="Gene3D" id="2.40.70.10">
    <property type="entry name" value="Acid Proteases"/>
    <property type="match status" value="1"/>
</dbReference>
<keyword evidence="2" id="KW-1185">Reference proteome</keyword>
<evidence type="ECO:0000259" key="1">
    <source>
        <dbReference type="PROSITE" id="PS51767"/>
    </source>
</evidence>
<dbReference type="WBParaSite" id="MhA1_Contig1303.frz3.gene6">
    <property type="protein sequence ID" value="MhA1_Contig1303.frz3.gene6"/>
    <property type="gene ID" value="MhA1_Contig1303.frz3.gene6"/>
</dbReference>
<dbReference type="SUPFAM" id="SSF50630">
    <property type="entry name" value="Acid proteases"/>
    <property type="match status" value="1"/>
</dbReference>
<evidence type="ECO:0000313" key="2">
    <source>
        <dbReference type="Proteomes" id="UP000095281"/>
    </source>
</evidence>